<evidence type="ECO:0008006" key="3">
    <source>
        <dbReference type="Google" id="ProtNLM"/>
    </source>
</evidence>
<reference evidence="1" key="1">
    <citation type="submission" date="2023-08" db="EMBL/GenBank/DDBJ databases">
        <title>WGS of Aeromonas isolates.</title>
        <authorList>
            <person name="Lee H."/>
        </authorList>
    </citation>
    <scope>NUCLEOTIDE SEQUENCE</scope>
    <source>
        <strain evidence="1">SL22</strain>
    </source>
</reference>
<name>A0AAW7I287_9GAMM</name>
<accession>A0AAW7I287</accession>
<gene>
    <name evidence="1" type="ORF">OB959_21515</name>
</gene>
<evidence type="ECO:0000313" key="1">
    <source>
        <dbReference type="EMBL" id="MDM5142344.1"/>
    </source>
</evidence>
<comment type="caution">
    <text evidence="1">The sequence shown here is derived from an EMBL/GenBank/DDBJ whole genome shotgun (WGS) entry which is preliminary data.</text>
</comment>
<organism evidence="1 2">
    <name type="scientific">Aeromonas bestiarum</name>
    <dbReference type="NCBI Taxonomy" id="105751"/>
    <lineage>
        <taxon>Bacteria</taxon>
        <taxon>Pseudomonadati</taxon>
        <taxon>Pseudomonadota</taxon>
        <taxon>Gammaproteobacteria</taxon>
        <taxon>Aeromonadales</taxon>
        <taxon>Aeromonadaceae</taxon>
        <taxon>Aeromonas</taxon>
    </lineage>
</organism>
<dbReference type="Proteomes" id="UP001168216">
    <property type="component" value="Unassembled WGS sequence"/>
</dbReference>
<proteinExistence type="predicted"/>
<dbReference type="RefSeq" id="WP_290022983.1">
    <property type="nucleotide sequence ID" value="NZ_JAOPLV010000015.1"/>
</dbReference>
<dbReference type="AlphaFoldDB" id="A0AAW7I287"/>
<evidence type="ECO:0000313" key="2">
    <source>
        <dbReference type="Proteomes" id="UP001168216"/>
    </source>
</evidence>
<dbReference type="EMBL" id="JAOPLV010000015">
    <property type="protein sequence ID" value="MDM5142344.1"/>
    <property type="molecule type" value="Genomic_DNA"/>
</dbReference>
<protein>
    <recommendedName>
        <fullName evidence="3">Apea-like HEPN domain-containing protein</fullName>
    </recommendedName>
</protein>
<sequence>MWFNKSKKKESKRDEIYLSLKSWRELPGFSEPSIEDLKVEAINFERTVRMYLEKKGHSLNRRSSLNEMIGLLPNYPFHPDCLKVWTERIKEYNALRNYRNKLIHHRDCETLPSVKELYDRFKKANETLRTWRFCNSSDSRFSFRGWNDNKELDFSIDNIKFNLKVEDISNLMLQLDLHSRGKVNFEKGLMVVAKYHDYFYENLTVYIDGYPRFDLNADETMALSESLSSFLGERLYS</sequence>